<dbReference type="GO" id="GO:0008720">
    <property type="term" value="F:D-lactate dehydrogenase (NAD+) activity"/>
    <property type="evidence" value="ECO:0007669"/>
    <property type="project" value="TreeGrafter"/>
</dbReference>
<dbReference type="SUPFAM" id="SSF55103">
    <property type="entry name" value="FAD-linked oxidases, C-terminal domain"/>
    <property type="match status" value="1"/>
</dbReference>
<dbReference type="SUPFAM" id="SSF56176">
    <property type="entry name" value="FAD-binding/transporter-associated domain-like"/>
    <property type="match status" value="1"/>
</dbReference>
<dbReference type="KEGG" id="sjv:SJAV_04920"/>
<sequence>MGLKEELEARFGNNFSDSLVERLSHSADMGFLPQLVWANIKINIIPDYVIYPTSVEDVIDAVKIALKYKVPITPYGRGTNRYGNALTTEGGILLDFSKMDKVDVDENNMVAIAEPGATWKLVDLAAQSKGLQLRTFPSSYDSTVGGGIAGDALGIGSYEYGFISDNVSFVDMVNPKGELVHLEGGNLALVSGAEGITGFIVKAGIRLRKYSPTEALVLSFDSFDTAMRAVGEFYREVIPAWHVQVRGPAISSYIAQKFNAKLSPGKWNMIVLYPSLRSSLVEPKLYRIAQAFGATINEGEWTGWWSFNHGVVAALRTKGLLIHQHGLIHYTKINELVNELKNFLGQLGELSPNQGFDLDIDLEKREVLLVNAFTEVSLKPNDKKLIYDLAKNTLMMDSFIKVGGSLLSIGMFGHKYSRNRLSAMGKTFQQLGIDRYEVIKKYKEEMDPDELFNPGKVLEPRKRGRIVFEIVKRQQEALQFRFGIGFVKAIVPGGEISGFTAVKRFLDIFTDYSLECIDCAMCVTVCPQFKLIPQAPYAPKGMFDFVKGAISYYHLNGSVDIPDSAIAEISGCHKCGLCDGVCPAKIPISSLLVKLNSIVAKKVPEEPPVDIPLTQDPDVASVVNNNSDIVLWVGKYLTDNPTVAITALKIIKMLGLKVRLAGTTYDSGFMSYISGGERLQQHIKKNEELLNTSLEVITIAPEDYKVLSEVYRDYSNMLGLRISYEVSPIEIRVLKSIQLDGKGEEIYLHVACFSTSYANEIIRRLTEMGFRVRKVEGCSGAVLEKNIGKRADMMARALGSKYPMLITLCPLAAAKFRESGVLAKTLVEFLAEKLKIAVPTEIKVTKIELSATEKNALQATILNSIVSALTKRISLIVDTVTFTSSGVDEYKKIIEPLVKEAIEEATLQISNYISSLVEEKKKNGMKYEDLIAYLGSLTKELNAIVSTIQLDTVVDGIVEQVKRQSTEEFDASVLKSSLIFLIRDNEQMLKEKSVKVINV</sequence>
<dbReference type="Pfam" id="PF13534">
    <property type="entry name" value="Fer4_17"/>
    <property type="match status" value="1"/>
</dbReference>
<evidence type="ECO:0000256" key="1">
    <source>
        <dbReference type="ARBA" id="ARBA00022630"/>
    </source>
</evidence>
<dbReference type="EMBL" id="AP031322">
    <property type="protein sequence ID" value="BFH72548.1"/>
    <property type="molecule type" value="Genomic_DNA"/>
</dbReference>
<dbReference type="AlphaFoldDB" id="A0AAT9GNZ8"/>
<dbReference type="InterPro" id="IPR009051">
    <property type="entry name" value="Helical_ferredxn"/>
</dbReference>
<dbReference type="Pfam" id="PF01565">
    <property type="entry name" value="FAD_binding_4"/>
    <property type="match status" value="1"/>
</dbReference>
<evidence type="ECO:0000259" key="4">
    <source>
        <dbReference type="PROSITE" id="PS51387"/>
    </source>
</evidence>
<name>A0AAT9GNZ8_9CREN</name>
<dbReference type="GeneID" id="92353424"/>
<dbReference type="Gene3D" id="3.30.465.10">
    <property type="match status" value="1"/>
</dbReference>
<dbReference type="InterPro" id="IPR017900">
    <property type="entry name" value="4Fe4S_Fe_S_CS"/>
</dbReference>
<dbReference type="GO" id="GO:0051536">
    <property type="term" value="F:iron-sulfur cluster binding"/>
    <property type="evidence" value="ECO:0007669"/>
    <property type="project" value="InterPro"/>
</dbReference>
<proteinExistence type="predicted"/>
<dbReference type="PROSITE" id="PS51379">
    <property type="entry name" value="4FE4S_FER_2"/>
    <property type="match status" value="1"/>
</dbReference>
<feature type="domain" description="FAD-binding PCMH-type" evidence="4">
    <location>
        <begin position="42"/>
        <end position="210"/>
    </location>
</feature>
<dbReference type="InterPro" id="IPR016169">
    <property type="entry name" value="FAD-bd_PCMH_sub2"/>
</dbReference>
<protein>
    <submittedName>
        <fullName evidence="5">FAD-binding and (Fe-S)-binding domain-containing protein</fullName>
    </submittedName>
</protein>
<accession>A0AAT9GNZ8</accession>
<dbReference type="PANTHER" id="PTHR11748">
    <property type="entry name" value="D-LACTATE DEHYDROGENASE"/>
    <property type="match status" value="1"/>
</dbReference>
<keyword evidence="2" id="KW-0274">FAD</keyword>
<gene>
    <name evidence="5" type="ORF">SJAV_04920</name>
</gene>
<dbReference type="InterPro" id="IPR016164">
    <property type="entry name" value="FAD-linked_Oxase-like_C"/>
</dbReference>
<dbReference type="PROSITE" id="PS51387">
    <property type="entry name" value="FAD_PCMH"/>
    <property type="match status" value="1"/>
</dbReference>
<dbReference type="Gene3D" id="1.10.1060.10">
    <property type="entry name" value="Alpha-helical ferredoxin"/>
    <property type="match status" value="1"/>
</dbReference>
<evidence type="ECO:0000313" key="5">
    <source>
        <dbReference type="EMBL" id="BFH72548.1"/>
    </source>
</evidence>
<keyword evidence="1" id="KW-0285">Flavoprotein</keyword>
<dbReference type="InterPro" id="IPR006094">
    <property type="entry name" value="Oxid_FAD_bind_N"/>
</dbReference>
<organism evidence="5">
    <name type="scientific">Sulfurisphaera javensis</name>
    <dbReference type="NCBI Taxonomy" id="2049879"/>
    <lineage>
        <taxon>Archaea</taxon>
        <taxon>Thermoproteota</taxon>
        <taxon>Thermoprotei</taxon>
        <taxon>Sulfolobales</taxon>
        <taxon>Sulfolobaceae</taxon>
        <taxon>Sulfurisphaera</taxon>
    </lineage>
</organism>
<reference evidence="5" key="1">
    <citation type="submission" date="2024-03" db="EMBL/GenBank/DDBJ databases">
        <title>Complete genome sequence of Sulfurisphaera javensis strain KD-1.</title>
        <authorList>
            <person name="Sakai H."/>
            <person name="Nur N."/>
            <person name="Suwanto A."/>
            <person name="Kurosawa N."/>
        </authorList>
    </citation>
    <scope>NUCLEOTIDE SEQUENCE</scope>
    <source>
        <strain evidence="5">KD-1</strain>
    </source>
</reference>
<dbReference type="GO" id="GO:0071949">
    <property type="term" value="F:FAD binding"/>
    <property type="evidence" value="ECO:0007669"/>
    <property type="project" value="InterPro"/>
</dbReference>
<dbReference type="GO" id="GO:1903457">
    <property type="term" value="P:lactate catabolic process"/>
    <property type="evidence" value="ECO:0007669"/>
    <property type="project" value="TreeGrafter"/>
</dbReference>
<dbReference type="GO" id="GO:0004458">
    <property type="term" value="F:D-lactate dehydrogenase (cytochrome) activity"/>
    <property type="evidence" value="ECO:0007669"/>
    <property type="project" value="TreeGrafter"/>
</dbReference>
<dbReference type="InterPro" id="IPR016166">
    <property type="entry name" value="FAD-bd_PCMH"/>
</dbReference>
<dbReference type="RefSeq" id="WP_369610762.1">
    <property type="nucleotide sequence ID" value="NZ_AP031322.1"/>
</dbReference>
<dbReference type="PROSITE" id="PS00198">
    <property type="entry name" value="4FE4S_FER_1"/>
    <property type="match status" value="2"/>
</dbReference>
<dbReference type="InterPro" id="IPR036318">
    <property type="entry name" value="FAD-bd_PCMH-like_sf"/>
</dbReference>
<dbReference type="InterPro" id="IPR017896">
    <property type="entry name" value="4Fe4S_Fe-S-bd"/>
</dbReference>
<dbReference type="SUPFAM" id="SSF46548">
    <property type="entry name" value="alpha-helical ferredoxin"/>
    <property type="match status" value="1"/>
</dbReference>
<dbReference type="PANTHER" id="PTHR11748:SF118">
    <property type="entry name" value="ALKYLDIHYDROXYACETONEPHOSPHATE SYNTHASE (PRECURSOR)"/>
    <property type="match status" value="1"/>
</dbReference>
<feature type="domain" description="4Fe-4S ferredoxin-type" evidence="3">
    <location>
        <begin position="506"/>
        <end position="537"/>
    </location>
</feature>
<evidence type="ECO:0000259" key="3">
    <source>
        <dbReference type="PROSITE" id="PS51379"/>
    </source>
</evidence>
<evidence type="ECO:0000256" key="2">
    <source>
        <dbReference type="ARBA" id="ARBA00022827"/>
    </source>
</evidence>